<evidence type="ECO:0000256" key="1">
    <source>
        <dbReference type="SAM" id="MobiDB-lite"/>
    </source>
</evidence>
<dbReference type="EMBL" id="MTSE01000005">
    <property type="protein sequence ID" value="OUJ73751.1"/>
    <property type="molecule type" value="Genomic_DNA"/>
</dbReference>
<dbReference type="Proteomes" id="UP000194873">
    <property type="component" value="Unassembled WGS sequence"/>
</dbReference>
<reference evidence="3 4" key="1">
    <citation type="submission" date="2017-01" db="EMBL/GenBank/DDBJ databases">
        <title>A new Hymenobacter.</title>
        <authorList>
            <person name="Liang Y."/>
            <person name="Feng F."/>
        </authorList>
    </citation>
    <scope>NUCLEOTIDE SEQUENCE [LARGE SCALE GENOMIC DNA]</scope>
    <source>
        <strain evidence="3">MIMBbqt21</strain>
    </source>
</reference>
<evidence type="ECO:0000259" key="2">
    <source>
        <dbReference type="Pfam" id="PF18962"/>
    </source>
</evidence>
<feature type="domain" description="Secretion system C-terminal sorting" evidence="2">
    <location>
        <begin position="496"/>
        <end position="566"/>
    </location>
</feature>
<comment type="caution">
    <text evidence="3">The sequence shown here is derived from an EMBL/GenBank/DDBJ whole genome shotgun (WGS) entry which is preliminary data.</text>
</comment>
<protein>
    <recommendedName>
        <fullName evidence="2">Secretion system C-terminal sorting domain-containing protein</fullName>
    </recommendedName>
</protein>
<dbReference type="Pfam" id="PF18962">
    <property type="entry name" value="Por_Secre_tail"/>
    <property type="match status" value="1"/>
</dbReference>
<gene>
    <name evidence="3" type="ORF">BXP70_12290</name>
</gene>
<dbReference type="Gene3D" id="2.60.40.10">
    <property type="entry name" value="Immunoglobulins"/>
    <property type="match status" value="1"/>
</dbReference>
<dbReference type="InterPro" id="IPR026444">
    <property type="entry name" value="Secre_tail"/>
</dbReference>
<dbReference type="NCBIfam" id="TIGR04183">
    <property type="entry name" value="Por_Secre_tail"/>
    <property type="match status" value="1"/>
</dbReference>
<organism evidence="3 4">
    <name type="scientific">Hymenobacter crusticola</name>
    <dbReference type="NCBI Taxonomy" id="1770526"/>
    <lineage>
        <taxon>Bacteria</taxon>
        <taxon>Pseudomonadati</taxon>
        <taxon>Bacteroidota</taxon>
        <taxon>Cytophagia</taxon>
        <taxon>Cytophagales</taxon>
        <taxon>Hymenobacteraceae</taxon>
        <taxon>Hymenobacter</taxon>
    </lineage>
</organism>
<dbReference type="AlphaFoldDB" id="A0A243WFQ6"/>
<accession>A0A243WFQ6</accession>
<feature type="region of interest" description="Disordered" evidence="1">
    <location>
        <begin position="93"/>
        <end position="113"/>
    </location>
</feature>
<keyword evidence="4" id="KW-1185">Reference proteome</keyword>
<sequence length="573" mass="62005">MGYRVYLETAAPGAFSFIELGYRNRNGNNKLWDQTTQGIDLLSLAGTNGTYVLEVYFEGNVNNSDKPSIYDSNSSQNYKATFAVSGTLPTTWTGRNSTEWGDDGNWTNSKPTTTNDAIIPTGLTRYPEIIAGQAQVRNLVIAGDSPERKALIKLTNGRLEVYGNFTNLGNLDQAGGVFQLAANGNQTFDGSDFFNFEVSGSGIKKLNGIMSVRGELRFQGGILYMDPTLEKTSYVNLTNNAVMLGESNDTYLSGTLKAVQIVTMGDVATFGGIGLRYENFSGDPGTTQVTRSNVSYTSASNTGQSVRRAFNITPANNITAQITINYLDNELGTSNQNENNLVMYRSTNSATTFDQLGKDGQDTRFNFVTKGQVPGNGFFVLSQQRAPLPVALISFTAARQGSDAILTWATAQEENNAGFDVQVSTNGESFRTLTTITPNSPNSTVGSTYKYADQELGKNGIRYYRLRQVDVDGKESFYGPQAVEFGDAAVAFSAAPNPFTSEVMLTAQTSVAGAATIRLTDINGRTVREQALSIDKGVSTLPVSNLDGLKGGMYFMQLTLPNGQVQRLKVLKQ</sequence>
<evidence type="ECO:0000313" key="3">
    <source>
        <dbReference type="EMBL" id="OUJ73751.1"/>
    </source>
</evidence>
<name>A0A243WFQ6_9BACT</name>
<dbReference type="InterPro" id="IPR013783">
    <property type="entry name" value="Ig-like_fold"/>
</dbReference>
<proteinExistence type="predicted"/>
<evidence type="ECO:0000313" key="4">
    <source>
        <dbReference type="Proteomes" id="UP000194873"/>
    </source>
</evidence>